<dbReference type="AlphaFoldDB" id="A7SN51"/>
<keyword evidence="2" id="KW-1185">Reference proteome</keyword>
<proteinExistence type="predicted"/>
<dbReference type="PhylomeDB" id="A7SN51"/>
<feature type="non-terminal residue" evidence="1">
    <location>
        <position position="228"/>
    </location>
</feature>
<organism evidence="1 2">
    <name type="scientific">Nematostella vectensis</name>
    <name type="common">Starlet sea anemone</name>
    <dbReference type="NCBI Taxonomy" id="45351"/>
    <lineage>
        <taxon>Eukaryota</taxon>
        <taxon>Metazoa</taxon>
        <taxon>Cnidaria</taxon>
        <taxon>Anthozoa</taxon>
        <taxon>Hexacorallia</taxon>
        <taxon>Actiniaria</taxon>
        <taxon>Edwardsiidae</taxon>
        <taxon>Nematostella</taxon>
    </lineage>
</organism>
<reference evidence="1 2" key="1">
    <citation type="journal article" date="2007" name="Science">
        <title>Sea anemone genome reveals ancestral eumetazoan gene repertoire and genomic organization.</title>
        <authorList>
            <person name="Putnam N.H."/>
            <person name="Srivastava M."/>
            <person name="Hellsten U."/>
            <person name="Dirks B."/>
            <person name="Chapman J."/>
            <person name="Salamov A."/>
            <person name="Terry A."/>
            <person name="Shapiro H."/>
            <person name="Lindquist E."/>
            <person name="Kapitonov V.V."/>
            <person name="Jurka J."/>
            <person name="Genikhovich G."/>
            <person name="Grigoriev I.V."/>
            <person name="Lucas S.M."/>
            <person name="Steele R.E."/>
            <person name="Finnerty J.R."/>
            <person name="Technau U."/>
            <person name="Martindale M.Q."/>
            <person name="Rokhsar D.S."/>
        </authorList>
    </citation>
    <scope>NUCLEOTIDE SEQUENCE [LARGE SCALE GENOMIC DNA]</scope>
    <source>
        <strain evidence="2">CH2 X CH6</strain>
    </source>
</reference>
<gene>
    <name evidence="1" type="ORF">NEMVEDRAFT_v1g124510</name>
</gene>
<dbReference type="PANTHER" id="PTHR33395:SF22">
    <property type="entry name" value="REVERSE TRANSCRIPTASE DOMAIN-CONTAINING PROTEIN"/>
    <property type="match status" value="1"/>
</dbReference>
<dbReference type="Proteomes" id="UP000001593">
    <property type="component" value="Unassembled WGS sequence"/>
</dbReference>
<evidence type="ECO:0000313" key="2">
    <source>
        <dbReference type="Proteomes" id="UP000001593"/>
    </source>
</evidence>
<evidence type="ECO:0008006" key="3">
    <source>
        <dbReference type="Google" id="ProtNLM"/>
    </source>
</evidence>
<accession>A7SN51</accession>
<dbReference type="InParanoid" id="A7SN51"/>
<dbReference type="PANTHER" id="PTHR33395">
    <property type="entry name" value="TRANSCRIPTASE, PUTATIVE-RELATED-RELATED"/>
    <property type="match status" value="1"/>
</dbReference>
<dbReference type="OMA" id="TWXLAND"/>
<evidence type="ECO:0000313" key="1">
    <source>
        <dbReference type="EMBL" id="EDO34832.1"/>
    </source>
</evidence>
<name>A7SN51_NEMVE</name>
<protein>
    <recommendedName>
        <fullName evidence="3">Endonuclease/exonuclease/phosphatase domain-containing protein</fullName>
    </recommendedName>
</protein>
<dbReference type="HOGENOM" id="CLU_1217377_0_0_1"/>
<sequence>MEPTRGENTLDLVLTTCPEMVLDLVVEPGMSDHDLVLFDLNLKPSFNKKKPLKVFVFKKGNMGAVKTDLKKHLDNYFNNEAYHKLINENYDFFKTTITEIMKKHIPQKNISGRWNLPWITSSIKRLIRKKQRLYNHAKHCNNHAAWKKFKDLRKLVKKKLAKAHSEYVSQLLTNTLKTSSSSSLSTYIKSKKTHDVGVAPLRDDKGELVSDSLGKAHALSSQFQSVFT</sequence>
<dbReference type="EMBL" id="DS469717">
    <property type="protein sequence ID" value="EDO34832.1"/>
    <property type="molecule type" value="Genomic_DNA"/>
</dbReference>